<evidence type="ECO:0000256" key="1">
    <source>
        <dbReference type="SAM" id="MobiDB-lite"/>
    </source>
</evidence>
<name>J3MY75_ORYBR</name>
<sequence length="256" mass="28132">PLEVRVEQCHPLDSGAAVQAFLAGAQCEVVRDVSAGAVPGNEEARQVAVLGEPLVRPGRGVRQHPLERRPRVVVRGRERVLRREAVVHRHGEDAPPGRERVEVGVVDGRERRLDDERAAVEVEQHGHLRRGAEAGEVEPRADIVGRVNGDVPGRHAGERVRGRRHHVGAHEPLHPPALVLDQERGEVELDLRVGVPSQRRHAHPAPPRPRAAAAVRAEEKKQQREQDPRGHSRGEGDTHCGAQLESGSGRAWSVRE</sequence>
<organism evidence="2">
    <name type="scientific">Oryza brachyantha</name>
    <name type="common">malo sina</name>
    <dbReference type="NCBI Taxonomy" id="4533"/>
    <lineage>
        <taxon>Eukaryota</taxon>
        <taxon>Viridiplantae</taxon>
        <taxon>Streptophyta</taxon>
        <taxon>Embryophyta</taxon>
        <taxon>Tracheophyta</taxon>
        <taxon>Spermatophyta</taxon>
        <taxon>Magnoliopsida</taxon>
        <taxon>Liliopsida</taxon>
        <taxon>Poales</taxon>
        <taxon>Poaceae</taxon>
        <taxon>BOP clade</taxon>
        <taxon>Oryzoideae</taxon>
        <taxon>Oryzeae</taxon>
        <taxon>Oryzinae</taxon>
        <taxon>Oryza</taxon>
    </lineage>
</organism>
<evidence type="ECO:0000313" key="3">
    <source>
        <dbReference type="Proteomes" id="UP000006038"/>
    </source>
</evidence>
<reference evidence="2" key="1">
    <citation type="journal article" date="2013" name="Nat. Commun.">
        <title>Whole-genome sequencing of Oryza brachyantha reveals mechanisms underlying Oryza genome evolution.</title>
        <authorList>
            <person name="Chen J."/>
            <person name="Huang Q."/>
            <person name="Gao D."/>
            <person name="Wang J."/>
            <person name="Lang Y."/>
            <person name="Liu T."/>
            <person name="Li B."/>
            <person name="Bai Z."/>
            <person name="Luis Goicoechea J."/>
            <person name="Liang C."/>
            <person name="Chen C."/>
            <person name="Zhang W."/>
            <person name="Sun S."/>
            <person name="Liao Y."/>
            <person name="Zhang X."/>
            <person name="Yang L."/>
            <person name="Song C."/>
            <person name="Wang M."/>
            <person name="Shi J."/>
            <person name="Liu G."/>
            <person name="Liu J."/>
            <person name="Zhou H."/>
            <person name="Zhou W."/>
            <person name="Yu Q."/>
            <person name="An N."/>
            <person name="Chen Y."/>
            <person name="Cai Q."/>
            <person name="Wang B."/>
            <person name="Liu B."/>
            <person name="Min J."/>
            <person name="Huang Y."/>
            <person name="Wu H."/>
            <person name="Li Z."/>
            <person name="Zhang Y."/>
            <person name="Yin Y."/>
            <person name="Song W."/>
            <person name="Jiang J."/>
            <person name="Jackson S.A."/>
            <person name="Wing R.A."/>
            <person name="Wang J."/>
            <person name="Chen M."/>
        </authorList>
    </citation>
    <scope>NUCLEOTIDE SEQUENCE [LARGE SCALE GENOMIC DNA]</scope>
    <source>
        <strain evidence="2">cv. IRGC 101232</strain>
    </source>
</reference>
<dbReference type="OMA" id="FLAGAQC"/>
<proteinExistence type="predicted"/>
<dbReference type="AlphaFoldDB" id="J3MY75"/>
<feature type="region of interest" description="Disordered" evidence="1">
    <location>
        <begin position="195"/>
        <end position="256"/>
    </location>
</feature>
<feature type="compositionally biased region" description="Basic and acidic residues" evidence="1">
    <location>
        <begin position="216"/>
        <end position="238"/>
    </location>
</feature>
<dbReference type="Gramene" id="OB09G19540.1">
    <property type="protein sequence ID" value="OB09G19540.1"/>
    <property type="gene ID" value="OB09G19540"/>
</dbReference>
<dbReference type="EnsemblPlants" id="OB09G19540.1">
    <property type="protein sequence ID" value="OB09G19540.1"/>
    <property type="gene ID" value="OB09G19540"/>
</dbReference>
<keyword evidence="3" id="KW-1185">Reference proteome</keyword>
<dbReference type="Proteomes" id="UP000006038">
    <property type="component" value="Chromosome 9"/>
</dbReference>
<feature type="region of interest" description="Disordered" evidence="1">
    <location>
        <begin position="145"/>
        <end position="182"/>
    </location>
</feature>
<dbReference type="HOGENOM" id="CLU_1088144_0_0_1"/>
<protein>
    <submittedName>
        <fullName evidence="2">Uncharacterized protein</fullName>
    </submittedName>
</protein>
<evidence type="ECO:0000313" key="2">
    <source>
        <dbReference type="EnsemblPlants" id="OB09G19540.1"/>
    </source>
</evidence>
<dbReference type="eggNOG" id="ENOG502R4UG">
    <property type="taxonomic scope" value="Eukaryota"/>
</dbReference>
<accession>J3MY75</accession>
<reference evidence="2" key="2">
    <citation type="submission" date="2013-04" db="UniProtKB">
        <authorList>
            <consortium name="EnsemblPlants"/>
        </authorList>
    </citation>
    <scope>IDENTIFICATION</scope>
</reference>